<evidence type="ECO:0000256" key="1">
    <source>
        <dbReference type="SAM" id="MobiDB-lite"/>
    </source>
</evidence>
<comment type="caution">
    <text evidence="4">The sequence shown here is derived from an EMBL/GenBank/DDBJ whole genome shotgun (WGS) entry which is preliminary data.</text>
</comment>
<keyword evidence="2" id="KW-0472">Membrane</keyword>
<feature type="transmembrane region" description="Helical" evidence="2">
    <location>
        <begin position="274"/>
        <end position="296"/>
    </location>
</feature>
<evidence type="ECO:0000313" key="5">
    <source>
        <dbReference type="Proteomes" id="UP000030106"/>
    </source>
</evidence>
<proteinExistence type="predicted"/>
<gene>
    <name evidence="4" type="ORF">BBAD15_g7729</name>
</gene>
<dbReference type="HOGENOM" id="CLU_936858_0_0_1"/>
<evidence type="ECO:0000256" key="3">
    <source>
        <dbReference type="SAM" id="SignalP"/>
    </source>
</evidence>
<keyword evidence="3" id="KW-0732">Signal</keyword>
<keyword evidence="2" id="KW-0812">Transmembrane</keyword>
<dbReference type="Proteomes" id="UP000030106">
    <property type="component" value="Unassembled WGS sequence"/>
</dbReference>
<accession>A0A0A2VGD1</accession>
<feature type="signal peptide" evidence="3">
    <location>
        <begin position="1"/>
        <end position="22"/>
    </location>
</feature>
<organism evidence="4 5">
    <name type="scientific">Beauveria bassiana D1-5</name>
    <dbReference type="NCBI Taxonomy" id="1245745"/>
    <lineage>
        <taxon>Eukaryota</taxon>
        <taxon>Fungi</taxon>
        <taxon>Dikarya</taxon>
        <taxon>Ascomycota</taxon>
        <taxon>Pezizomycotina</taxon>
        <taxon>Sordariomycetes</taxon>
        <taxon>Hypocreomycetidae</taxon>
        <taxon>Hypocreales</taxon>
        <taxon>Cordycipitaceae</taxon>
        <taxon>Beauveria</taxon>
    </lineage>
</organism>
<evidence type="ECO:0000313" key="4">
    <source>
        <dbReference type="EMBL" id="KGQ06941.1"/>
    </source>
</evidence>
<dbReference type="eggNOG" id="ENOG502TFHA">
    <property type="taxonomic scope" value="Eukaryota"/>
</dbReference>
<name>A0A0A2VGD1_BEABA</name>
<dbReference type="EMBL" id="ANFO01000739">
    <property type="protein sequence ID" value="KGQ06941.1"/>
    <property type="molecule type" value="Genomic_DNA"/>
</dbReference>
<dbReference type="AlphaFoldDB" id="A0A0A2VGD1"/>
<dbReference type="OrthoDB" id="4868473at2759"/>
<protein>
    <submittedName>
        <fullName evidence="4">Uncharacterized protein</fullName>
    </submittedName>
</protein>
<evidence type="ECO:0000256" key="2">
    <source>
        <dbReference type="SAM" id="Phobius"/>
    </source>
</evidence>
<feature type="chain" id="PRO_5002006868" evidence="3">
    <location>
        <begin position="23"/>
        <end position="297"/>
    </location>
</feature>
<reference evidence="4 5" key="1">
    <citation type="submission" date="2012-10" db="EMBL/GenBank/DDBJ databases">
        <title>Genome sequencing and analysis of entomopathogenic fungi Beauveria bassiana D1-5.</title>
        <authorList>
            <person name="Li Q."/>
            <person name="Wang L."/>
            <person name="Zhang Z."/>
            <person name="Wang Q."/>
            <person name="Ren J."/>
            <person name="Wang M."/>
            <person name="Xu W."/>
            <person name="Wang J."/>
            <person name="Lu Y."/>
            <person name="Du Q."/>
            <person name="Sun Z."/>
        </authorList>
    </citation>
    <scope>NUCLEOTIDE SEQUENCE [LARGE SCALE GENOMIC DNA]</scope>
    <source>
        <strain evidence="4 5">D1-5</strain>
    </source>
</reference>
<keyword evidence="2" id="KW-1133">Transmembrane helix</keyword>
<sequence length="297" mass="31641">MAPRSCIAIVASLALLAAASWPDPPLSGRDFDFQADFRGLGPRTASTASSGDDEVRPFTTNGFPAAGDVIPASPALYEPAVIRLLLPDDEMRKVRYIAFFEISFIPTGDTIDEVIYAFAWYRTNLTVNDSGELERTDDTNSHDAKSPEIRGREVRNATIQVWKQTENLQQYIDSVESGRIPMPLKFALTTVFANNTDEVSYEFERASIDFKIQNKTGVARCDVNSNGAPIPSVSRGATDCLATATSTAKSGGSSGTGAGASSTASPNPTSKKNAAAGFLASPVYGWLAMAVAGVLIL</sequence>
<feature type="region of interest" description="Disordered" evidence="1">
    <location>
        <begin position="245"/>
        <end position="268"/>
    </location>
</feature>